<comment type="caution">
    <text evidence="6">The sequence shown here is derived from an EMBL/GenBank/DDBJ whole genome shotgun (WGS) entry which is preliminary data.</text>
</comment>
<gene>
    <name evidence="6" type="ORF">PAPYR_3095</name>
</gene>
<protein>
    <recommendedName>
        <fullName evidence="2">Dymeclin</fullName>
    </recommendedName>
</protein>
<evidence type="ECO:0000256" key="2">
    <source>
        <dbReference type="ARBA" id="ARBA00015736"/>
    </source>
</evidence>
<keyword evidence="4" id="KW-0449">Lipoprotein</keyword>
<dbReference type="EMBL" id="JAPMOS010000012">
    <property type="protein sequence ID" value="KAJ4460481.1"/>
    <property type="molecule type" value="Genomic_DNA"/>
</dbReference>
<keyword evidence="3" id="KW-0519">Myristate</keyword>
<feature type="compositionally biased region" description="Low complexity" evidence="5">
    <location>
        <begin position="212"/>
        <end position="221"/>
    </location>
</feature>
<proteinExistence type="inferred from homology"/>
<evidence type="ECO:0000256" key="4">
    <source>
        <dbReference type="ARBA" id="ARBA00023288"/>
    </source>
</evidence>
<evidence type="ECO:0000256" key="3">
    <source>
        <dbReference type="ARBA" id="ARBA00022707"/>
    </source>
</evidence>
<evidence type="ECO:0000256" key="5">
    <source>
        <dbReference type="SAM" id="MobiDB-lite"/>
    </source>
</evidence>
<feature type="region of interest" description="Disordered" evidence="5">
    <location>
        <begin position="212"/>
        <end position="263"/>
    </location>
</feature>
<evidence type="ECO:0000313" key="6">
    <source>
        <dbReference type="EMBL" id="KAJ4460481.1"/>
    </source>
</evidence>
<accession>A0ABQ8UMS3</accession>
<dbReference type="InterPro" id="IPR019142">
    <property type="entry name" value="Dymeclin"/>
</dbReference>
<evidence type="ECO:0000313" key="7">
    <source>
        <dbReference type="Proteomes" id="UP001141327"/>
    </source>
</evidence>
<keyword evidence="7" id="KW-1185">Reference proteome</keyword>
<dbReference type="PANTHER" id="PTHR12895">
    <property type="entry name" value="DYMECLIN"/>
    <property type="match status" value="1"/>
</dbReference>
<reference evidence="6" key="1">
    <citation type="journal article" date="2022" name="bioRxiv">
        <title>Genomics of Preaxostyla Flagellates Illuminates Evolutionary Transitions and the Path Towards Mitochondrial Loss.</title>
        <authorList>
            <person name="Novak L.V.F."/>
            <person name="Treitli S.C."/>
            <person name="Pyrih J."/>
            <person name="Halakuc P."/>
            <person name="Pipaliya S.V."/>
            <person name="Vacek V."/>
            <person name="Brzon O."/>
            <person name="Soukal P."/>
            <person name="Eme L."/>
            <person name="Dacks J.B."/>
            <person name="Karnkowska A."/>
            <person name="Elias M."/>
            <person name="Hampl V."/>
        </authorList>
    </citation>
    <scope>NUCLEOTIDE SEQUENCE</scope>
    <source>
        <strain evidence="6">RCP-MX</strain>
    </source>
</reference>
<evidence type="ECO:0000256" key="1">
    <source>
        <dbReference type="ARBA" id="ARBA00010603"/>
    </source>
</evidence>
<name>A0ABQ8UMS3_9EUKA</name>
<feature type="compositionally biased region" description="Pro residues" evidence="5">
    <location>
        <begin position="222"/>
        <end position="231"/>
    </location>
</feature>
<sequence>MGSHSSKLHPYAALRLVNLVQTLCECPECSTLSDQLRMALHTLHAALCPRPERSPHAVALPGLLGGCGAPLYSDLVTNRTPSAATCTTGPTLEPPGRGRPLQPEAVLASIESAAHRWSDDPVPLPLYRYEEETRPDEFFVPYVWMLTYALHALAWHRPPITLFALAESVVRPADAAPLRAALAGSPLQQPAPAPTGAVLQTADLEPAAPVALDPAALGAPPLDLPPPPGPGPSSGTAAPWPAGSSQEEQQAPVMVATGGAPAP</sequence>
<feature type="compositionally biased region" description="Low complexity" evidence="5">
    <location>
        <begin position="233"/>
        <end position="244"/>
    </location>
</feature>
<dbReference type="Proteomes" id="UP001141327">
    <property type="component" value="Unassembled WGS sequence"/>
</dbReference>
<dbReference type="PANTHER" id="PTHR12895:SF9">
    <property type="entry name" value="DYMECLIN"/>
    <property type="match status" value="1"/>
</dbReference>
<comment type="similarity">
    <text evidence="1">Belongs to the dymeclin family.</text>
</comment>
<organism evidence="6 7">
    <name type="scientific">Paratrimastix pyriformis</name>
    <dbReference type="NCBI Taxonomy" id="342808"/>
    <lineage>
        <taxon>Eukaryota</taxon>
        <taxon>Metamonada</taxon>
        <taxon>Preaxostyla</taxon>
        <taxon>Paratrimastigidae</taxon>
        <taxon>Paratrimastix</taxon>
    </lineage>
</organism>